<evidence type="ECO:0000259" key="1">
    <source>
        <dbReference type="SMART" id="SM00481"/>
    </source>
</evidence>
<reference evidence="2" key="1">
    <citation type="journal article" date="2020" name="mSystems">
        <title>Genome- and Community-Level Interaction Insights into Carbon Utilization and Element Cycling Functions of Hydrothermarchaeota in Hydrothermal Sediment.</title>
        <authorList>
            <person name="Zhou Z."/>
            <person name="Liu Y."/>
            <person name="Xu W."/>
            <person name="Pan J."/>
            <person name="Luo Z.H."/>
            <person name="Li M."/>
        </authorList>
    </citation>
    <scope>NUCLEOTIDE SEQUENCE [LARGE SCALE GENOMIC DNA]</scope>
    <source>
        <strain evidence="2">SpSt-23</strain>
    </source>
</reference>
<dbReference type="PANTHER" id="PTHR42924:SF3">
    <property type="entry name" value="POLYMERASE_HISTIDINOL PHOSPHATASE N-TERMINAL DOMAIN-CONTAINING PROTEIN"/>
    <property type="match status" value="1"/>
</dbReference>
<dbReference type="InterPro" id="IPR016195">
    <property type="entry name" value="Pol/histidinol_Pase-like"/>
</dbReference>
<evidence type="ECO:0000313" key="2">
    <source>
        <dbReference type="EMBL" id="HEF86948.1"/>
    </source>
</evidence>
<dbReference type="InterPro" id="IPR052018">
    <property type="entry name" value="PHP_domain"/>
</dbReference>
<name>A0A7C2BKF5_9CREN</name>
<dbReference type="SMART" id="SM00481">
    <property type="entry name" value="POLIIIAc"/>
    <property type="match status" value="1"/>
</dbReference>
<organism evidence="2">
    <name type="scientific">Thermosphaera aggregans</name>
    <dbReference type="NCBI Taxonomy" id="54254"/>
    <lineage>
        <taxon>Archaea</taxon>
        <taxon>Thermoproteota</taxon>
        <taxon>Thermoprotei</taxon>
        <taxon>Desulfurococcales</taxon>
        <taxon>Desulfurococcaceae</taxon>
        <taxon>Thermosphaera</taxon>
    </lineage>
</organism>
<dbReference type="AlphaFoldDB" id="A0A7C2BKF5"/>
<comment type="caution">
    <text evidence="2">The sequence shown here is derived from an EMBL/GenBank/DDBJ whole genome shotgun (WGS) entry which is preliminary data.</text>
</comment>
<dbReference type="GO" id="GO:0035312">
    <property type="term" value="F:5'-3' DNA exonuclease activity"/>
    <property type="evidence" value="ECO:0007669"/>
    <property type="project" value="TreeGrafter"/>
</dbReference>
<sequence length="229" mass="25460">MMFKADLHIHSYYSDGKAGPREIITYAITSGLSIISVTDHDTFQGSIAAVKISSSLKNIIVIPGVEVRTDDGDVLVYCYEDFEFPRSLELLLDKARENNCLVVPAHPFDVMRLGIGDKVFNYKDWAAIEVWNAGANTGANKKAIEAARLLGIPGIANSDAHIVEHIGAAYTLIEAGDLTLSEVFEAVLKGRVKPIQGRYPFRSMVKRIKWSIEYRVRKHYSRSEPSSET</sequence>
<dbReference type="PANTHER" id="PTHR42924">
    <property type="entry name" value="EXONUCLEASE"/>
    <property type="match status" value="1"/>
</dbReference>
<protein>
    <submittedName>
        <fullName evidence="2">PHP domain-containing protein</fullName>
    </submittedName>
</protein>
<dbReference type="InterPro" id="IPR004013">
    <property type="entry name" value="PHP_dom"/>
</dbReference>
<feature type="domain" description="Polymerase/histidinol phosphatase N-terminal" evidence="1">
    <location>
        <begin position="5"/>
        <end position="71"/>
    </location>
</feature>
<dbReference type="InterPro" id="IPR003141">
    <property type="entry name" value="Pol/His_phosphatase_N"/>
</dbReference>
<dbReference type="Gene3D" id="3.20.20.140">
    <property type="entry name" value="Metal-dependent hydrolases"/>
    <property type="match status" value="1"/>
</dbReference>
<dbReference type="EMBL" id="DSJT01000004">
    <property type="protein sequence ID" value="HEF86948.1"/>
    <property type="molecule type" value="Genomic_DNA"/>
</dbReference>
<proteinExistence type="predicted"/>
<gene>
    <name evidence="2" type="ORF">ENP55_01305</name>
</gene>
<dbReference type="Pfam" id="PF02811">
    <property type="entry name" value="PHP"/>
    <property type="match status" value="1"/>
</dbReference>
<dbReference type="CDD" id="cd07432">
    <property type="entry name" value="PHP_HisPPase"/>
    <property type="match status" value="1"/>
</dbReference>
<dbReference type="SUPFAM" id="SSF89550">
    <property type="entry name" value="PHP domain-like"/>
    <property type="match status" value="1"/>
</dbReference>
<dbReference type="GO" id="GO:0004534">
    <property type="term" value="F:5'-3' RNA exonuclease activity"/>
    <property type="evidence" value="ECO:0007669"/>
    <property type="project" value="TreeGrafter"/>
</dbReference>
<dbReference type="Pfam" id="PF13263">
    <property type="entry name" value="PHP_C"/>
    <property type="match status" value="1"/>
</dbReference>
<accession>A0A7C2BKF5</accession>